<dbReference type="Pfam" id="PF13923">
    <property type="entry name" value="zf-C3HC4_2"/>
    <property type="match status" value="1"/>
</dbReference>
<evidence type="ECO:0000313" key="1">
    <source>
        <dbReference type="EMBL" id="CAD7234603.1"/>
    </source>
</evidence>
<feature type="non-terminal residue" evidence="1">
    <location>
        <position position="1"/>
    </location>
</feature>
<dbReference type="PANTHER" id="PTHR10131">
    <property type="entry name" value="TNF RECEPTOR ASSOCIATED FACTOR"/>
    <property type="match status" value="1"/>
</dbReference>
<accession>A0A7R8WMN7</accession>
<dbReference type="OrthoDB" id="302966at2759"/>
<dbReference type="PROSITE" id="PS00518">
    <property type="entry name" value="ZF_RING_1"/>
    <property type="match status" value="1"/>
</dbReference>
<protein>
    <submittedName>
        <fullName evidence="1">Uncharacterized protein</fullName>
    </submittedName>
</protein>
<dbReference type="InterPro" id="IPR017907">
    <property type="entry name" value="Znf_RING_CS"/>
</dbReference>
<dbReference type="PROSITE" id="PS50089">
    <property type="entry name" value="ZF_RING_2"/>
    <property type="match status" value="1"/>
</dbReference>
<dbReference type="InterPro" id="IPR013083">
    <property type="entry name" value="Znf_RING/FYVE/PHD"/>
</dbReference>
<name>A0A7R8WMN7_9CRUS</name>
<dbReference type="AlphaFoldDB" id="A0A7R8WMN7"/>
<sequence>PQLTVLSIVAFQRLVNSQVTWHHRVQGSVCDGFREFEFFKSPGVKFEDFDNMASPNSALQRRPLYDFVSPPPKEFTCSICTEVLYDPVETTVCDHVYCRECLTDWLQRSSTCPECRTPATTASLKTAHRLLRNFLGSLKVYCPHAYCNDVTTVEELEEHTNKCSSSKIRCEKGCEQLLLKSELRVHDCVQHLKALVDQLQPEHDQAKDRIASLQAQEETARKKIEEQEQEIQNQTEIIRIMRHDCEEHLHRIEAYKLRISELEAVFGGGAAMATTTATPGTNLADSSNASQSAQLVGATAAWETNFADFSKFDQSNSIVQRPEITQTASALTTEKFTFDFTTSAPSALSSQEKLVSRPAIRDGFSFQIILYEYNNYLSLGLISRQLKNSVRSMNWSITFQLRLRSGKSRKPRTFTRNEALFSTFGCFQGIYSVCEWIGGETVTVEATILSLRIYPEKIRTREIGVHPDSFETRFPRVIDMEPHDVIISECFQAPRLEELLYQEFKYSLMIERKLNGLHLGVVGCNPDKISVLFTILKDGKAVLKIRSSKFTVIRGIPWQKVIDKEAGCLDDDGSLVVKMSYFST</sequence>
<dbReference type="SUPFAM" id="SSF57850">
    <property type="entry name" value="RING/U-box"/>
    <property type="match status" value="1"/>
</dbReference>
<dbReference type="Gene3D" id="3.30.40.10">
    <property type="entry name" value="Zinc/RING finger domain, C3HC4 (zinc finger)"/>
    <property type="match status" value="1"/>
</dbReference>
<dbReference type="SMART" id="SM00184">
    <property type="entry name" value="RING"/>
    <property type="match status" value="1"/>
</dbReference>
<reference evidence="1" key="1">
    <citation type="submission" date="2020-11" db="EMBL/GenBank/DDBJ databases">
        <authorList>
            <person name="Tran Van P."/>
        </authorList>
    </citation>
    <scope>NUCLEOTIDE SEQUENCE</scope>
</reference>
<organism evidence="1">
    <name type="scientific">Cyprideis torosa</name>
    <dbReference type="NCBI Taxonomy" id="163714"/>
    <lineage>
        <taxon>Eukaryota</taxon>
        <taxon>Metazoa</taxon>
        <taxon>Ecdysozoa</taxon>
        <taxon>Arthropoda</taxon>
        <taxon>Crustacea</taxon>
        <taxon>Oligostraca</taxon>
        <taxon>Ostracoda</taxon>
        <taxon>Podocopa</taxon>
        <taxon>Podocopida</taxon>
        <taxon>Cytherocopina</taxon>
        <taxon>Cytheroidea</taxon>
        <taxon>Cytherideidae</taxon>
        <taxon>Cyprideis</taxon>
    </lineage>
</organism>
<gene>
    <name evidence="1" type="ORF">CTOB1V02_LOCUS12419</name>
</gene>
<dbReference type="InterPro" id="IPR001841">
    <property type="entry name" value="Znf_RING"/>
</dbReference>
<proteinExistence type="predicted"/>
<dbReference type="EMBL" id="OB669203">
    <property type="protein sequence ID" value="CAD7234603.1"/>
    <property type="molecule type" value="Genomic_DNA"/>
</dbReference>
<dbReference type="PANTHER" id="PTHR10131:SF94">
    <property type="entry name" value="TNF RECEPTOR-ASSOCIATED FACTOR 4"/>
    <property type="match status" value="1"/>
</dbReference>